<organism evidence="2 3">
    <name type="scientific">Paramormyrops kingsleyae</name>
    <dbReference type="NCBI Taxonomy" id="1676925"/>
    <lineage>
        <taxon>Eukaryota</taxon>
        <taxon>Metazoa</taxon>
        <taxon>Chordata</taxon>
        <taxon>Craniata</taxon>
        <taxon>Vertebrata</taxon>
        <taxon>Euteleostomi</taxon>
        <taxon>Actinopterygii</taxon>
        <taxon>Neopterygii</taxon>
        <taxon>Teleostei</taxon>
        <taxon>Osteoglossocephala</taxon>
        <taxon>Osteoglossomorpha</taxon>
        <taxon>Osteoglossiformes</taxon>
        <taxon>Mormyridae</taxon>
        <taxon>Paramormyrops</taxon>
    </lineage>
</organism>
<proteinExistence type="predicted"/>
<protein>
    <recommendedName>
        <fullName evidence="1">DUF4939 domain-containing protein</fullName>
    </recommendedName>
</protein>
<evidence type="ECO:0000259" key="1">
    <source>
        <dbReference type="Pfam" id="PF16297"/>
    </source>
</evidence>
<name>A0A3B3SLN6_9TELE</name>
<dbReference type="GeneTree" id="ENSGT00940000177372"/>
<sequence length="165" mass="18800">MDPMENQRLQQLVDHLTTLVSQLMEARAAPIGLPDSPPRVSTPVPVTMPEKYDGNPDHCQAFLMQCELYVEEHPDRFEETARVRFVISLLTGHAREWATALWMDDSPLLDSRDFQQAYKGWDSAVVSNCHFTTPLFKAKANYPTSRSIDAIPMTITEHFFVSCFP</sequence>
<accession>A0A3B3SLN6</accession>
<reference evidence="2" key="1">
    <citation type="submission" date="2025-08" db="UniProtKB">
        <authorList>
            <consortium name="Ensembl"/>
        </authorList>
    </citation>
    <scope>IDENTIFICATION</scope>
</reference>
<dbReference type="AlphaFoldDB" id="A0A3B3SLN6"/>
<dbReference type="Ensembl" id="ENSPKIT00000012498.1">
    <property type="protein sequence ID" value="ENSPKIP00000031647.1"/>
    <property type="gene ID" value="ENSPKIG00000012050.1"/>
</dbReference>
<feature type="domain" description="DUF4939" evidence="1">
    <location>
        <begin position="43"/>
        <end position="114"/>
    </location>
</feature>
<dbReference type="Pfam" id="PF16297">
    <property type="entry name" value="DUF4939"/>
    <property type="match status" value="1"/>
</dbReference>
<evidence type="ECO:0000313" key="2">
    <source>
        <dbReference type="Ensembl" id="ENSPKIP00000031647.1"/>
    </source>
</evidence>
<evidence type="ECO:0000313" key="3">
    <source>
        <dbReference type="Proteomes" id="UP000261540"/>
    </source>
</evidence>
<dbReference type="Proteomes" id="UP000261540">
    <property type="component" value="Unplaced"/>
</dbReference>
<reference evidence="2" key="2">
    <citation type="submission" date="2025-09" db="UniProtKB">
        <authorList>
            <consortium name="Ensembl"/>
        </authorList>
    </citation>
    <scope>IDENTIFICATION</scope>
</reference>
<dbReference type="InterPro" id="IPR032549">
    <property type="entry name" value="DUF4939"/>
</dbReference>
<keyword evidence="3" id="KW-1185">Reference proteome</keyword>